<organism evidence="1 2">
    <name type="scientific">Qipengyuania marisflavi</name>
    <dbReference type="NCBI Taxonomy" id="2486356"/>
    <lineage>
        <taxon>Bacteria</taxon>
        <taxon>Pseudomonadati</taxon>
        <taxon>Pseudomonadota</taxon>
        <taxon>Alphaproteobacteria</taxon>
        <taxon>Sphingomonadales</taxon>
        <taxon>Erythrobacteraceae</taxon>
        <taxon>Qipengyuania</taxon>
    </lineage>
</organism>
<dbReference type="RefSeq" id="WP_138619562.1">
    <property type="nucleotide sequence ID" value="NZ_VCAO01000014.1"/>
</dbReference>
<name>A0A5S3PNH6_9SPHN</name>
<dbReference type="EMBL" id="VCAO01000014">
    <property type="protein sequence ID" value="TMM44985.1"/>
    <property type="molecule type" value="Genomic_DNA"/>
</dbReference>
<dbReference type="Proteomes" id="UP000309668">
    <property type="component" value="Unassembled WGS sequence"/>
</dbReference>
<protein>
    <submittedName>
        <fullName evidence="1">Uncharacterized protein</fullName>
    </submittedName>
</protein>
<proteinExistence type="predicted"/>
<evidence type="ECO:0000313" key="1">
    <source>
        <dbReference type="EMBL" id="TMM44985.1"/>
    </source>
</evidence>
<reference evidence="1 2" key="1">
    <citation type="submission" date="2019-05" db="EMBL/GenBank/DDBJ databases">
        <title>Erythrobacter marisflavi sp. nov., isolated from isolated from water of an estuary environment.</title>
        <authorList>
            <person name="Yoon J.-H."/>
        </authorList>
    </citation>
    <scope>NUCLEOTIDE SEQUENCE [LARGE SCALE GENOMIC DNA]</scope>
    <source>
        <strain evidence="1 2">KEM-5</strain>
    </source>
</reference>
<evidence type="ECO:0000313" key="2">
    <source>
        <dbReference type="Proteomes" id="UP000309668"/>
    </source>
</evidence>
<keyword evidence="2" id="KW-1185">Reference proteome</keyword>
<dbReference type="OrthoDB" id="7571487at2"/>
<dbReference type="AlphaFoldDB" id="A0A5S3PNH6"/>
<sequence length="362" mass="40119">MRFFSAGEFCEIEQVKNVKEGMPSWANLKSRIKRAPEMVGAGIYACFWDRELIYIGLHVGPEANPFGVSVSDRLHKHILGFTLRAHNLSFSNSGLKSILAELNDPSGVRSSIATDLAGLDPAIVTRDKGLSSTFNKARFAARHWEELANAPAAEIMDRFEAGFSSVDCRFFRDMSKGEINLLISREFEKPTIHEFEPCCNTDMRSCDGKPVGLNEVADFVTRTISSWQNLNGTRRHNIIAQTQEAVAQMKFAGKDDPEDDTGTILDPDERYLEYYTPGGQWRVKSAQNGRVLAVGSHKNRVSCLASPARLTALGIVACNTAPSETIMKSVVELEPMEMEGNYARVLKTVIEASLAELEHLTL</sequence>
<accession>A0A5S3PNH6</accession>
<gene>
    <name evidence="1" type="ORF">FEV51_13000</name>
</gene>
<comment type="caution">
    <text evidence="1">The sequence shown here is derived from an EMBL/GenBank/DDBJ whole genome shotgun (WGS) entry which is preliminary data.</text>
</comment>